<keyword evidence="2" id="KW-0472">Membrane</keyword>
<feature type="region of interest" description="Disordered" evidence="1">
    <location>
        <begin position="453"/>
        <end position="495"/>
    </location>
</feature>
<evidence type="ECO:0000313" key="4">
    <source>
        <dbReference type="Proteomes" id="UP000044841"/>
    </source>
</evidence>
<keyword evidence="2" id="KW-1133">Transmembrane helix</keyword>
<name>A0A0K6FKK5_9AGAM</name>
<dbReference type="AlphaFoldDB" id="A0A0K6FKK5"/>
<proteinExistence type="predicted"/>
<organism evidence="3 4">
    <name type="scientific">Rhizoctonia solani</name>
    <dbReference type="NCBI Taxonomy" id="456999"/>
    <lineage>
        <taxon>Eukaryota</taxon>
        <taxon>Fungi</taxon>
        <taxon>Dikarya</taxon>
        <taxon>Basidiomycota</taxon>
        <taxon>Agaricomycotina</taxon>
        <taxon>Agaricomycetes</taxon>
        <taxon>Cantharellales</taxon>
        <taxon>Ceratobasidiaceae</taxon>
        <taxon>Rhizoctonia</taxon>
    </lineage>
</organism>
<keyword evidence="4" id="KW-1185">Reference proteome</keyword>
<evidence type="ECO:0000256" key="1">
    <source>
        <dbReference type="SAM" id="MobiDB-lite"/>
    </source>
</evidence>
<dbReference type="EMBL" id="CYGV01000001">
    <property type="protein sequence ID" value="CUA66693.1"/>
    <property type="molecule type" value="Genomic_DNA"/>
</dbReference>
<gene>
    <name evidence="3" type="ORF">RSOLAG22IIIB_00137</name>
</gene>
<reference evidence="3 4" key="1">
    <citation type="submission" date="2015-07" db="EMBL/GenBank/DDBJ databases">
        <authorList>
            <person name="Noorani M."/>
        </authorList>
    </citation>
    <scope>NUCLEOTIDE SEQUENCE [LARGE SCALE GENOMIC DNA]</scope>
    <source>
        <strain evidence="3">BBA 69670</strain>
    </source>
</reference>
<protein>
    <recommendedName>
        <fullName evidence="5">Transmembrane protein</fullName>
    </recommendedName>
</protein>
<feature type="transmembrane region" description="Helical" evidence="2">
    <location>
        <begin position="18"/>
        <end position="40"/>
    </location>
</feature>
<dbReference type="Proteomes" id="UP000044841">
    <property type="component" value="Unassembled WGS sequence"/>
</dbReference>
<evidence type="ECO:0008006" key="5">
    <source>
        <dbReference type="Google" id="ProtNLM"/>
    </source>
</evidence>
<evidence type="ECO:0000313" key="3">
    <source>
        <dbReference type="EMBL" id="CUA66693.1"/>
    </source>
</evidence>
<sequence>MVDILQYNLTHPYPRNKLFTTATIVAIVIALPILVIVNIVTVGHELVPSLQPSFEPNTTVNSWWATTLLAPLLRLKAPQCQPKDFGRGDTFRLSPSLFEYKVLSSWRSNGTLTSKDEGRVEYKGDSFSACWVSSIRFDLNVLEATQTLTASIECPEYPVRAVLETSVTFALEYSKDFVGQYYGSDIGILNFVDPNSTDYRRLVFAVLDVISTDSMSILDGNRHNWLSLSTHADLRSGEPLFNTTTTVARNGTSSMFEDNDMGDVEVYRPTIVNLIWAVHDAILLDLGHAGPDDIFVNASAINSTFSTNPPFRGFDSANLVWVNKNSFEYGTIQPPYLTFAEMLRAGVPTNITEALGHLTGLPSDSTMNTNYMCPSYQARPIKSFLANIFIGTATMVLSAWAAWKFITEKIARRIQEPCLNCSCGASLDPENAPVGCNHHHAVVTSGLVTGLVPPPPDSSIRSNAESVTNDKGDSSSQDTSIPEVSKGPVVEAKVQ</sequence>
<evidence type="ECO:0000256" key="2">
    <source>
        <dbReference type="SAM" id="Phobius"/>
    </source>
</evidence>
<feature type="transmembrane region" description="Helical" evidence="2">
    <location>
        <begin position="384"/>
        <end position="403"/>
    </location>
</feature>
<accession>A0A0K6FKK5</accession>
<keyword evidence="2" id="KW-0812">Transmembrane</keyword>